<comment type="caution">
    <text evidence="3">The sequence shown here is derived from an EMBL/GenBank/DDBJ whole genome shotgun (WGS) entry which is preliminary data.</text>
</comment>
<organism evidence="3 4">
    <name type="scientific">Nannocystis pusilla</name>
    <dbReference type="NCBI Taxonomy" id="889268"/>
    <lineage>
        <taxon>Bacteria</taxon>
        <taxon>Pseudomonadati</taxon>
        <taxon>Myxococcota</taxon>
        <taxon>Polyangia</taxon>
        <taxon>Nannocystales</taxon>
        <taxon>Nannocystaceae</taxon>
        <taxon>Nannocystis</taxon>
    </lineage>
</organism>
<dbReference type="Proteomes" id="UP001139031">
    <property type="component" value="Unassembled WGS sequence"/>
</dbReference>
<feature type="region of interest" description="Disordered" evidence="1">
    <location>
        <begin position="357"/>
        <end position="376"/>
    </location>
</feature>
<accession>A0ABS7U390</accession>
<reference evidence="3" key="1">
    <citation type="submission" date="2021-08" db="EMBL/GenBank/DDBJ databases">
        <authorList>
            <person name="Stevens D.C."/>
        </authorList>
    </citation>
    <scope>NUCLEOTIDE SEQUENCE</scope>
    <source>
        <strain evidence="3">DSM 53165</strain>
    </source>
</reference>
<dbReference type="PROSITE" id="PS51257">
    <property type="entry name" value="PROKAR_LIPOPROTEIN"/>
    <property type="match status" value="1"/>
</dbReference>
<feature type="signal peptide" evidence="2">
    <location>
        <begin position="1"/>
        <end position="20"/>
    </location>
</feature>
<dbReference type="NCBIfam" id="TIGR03901">
    <property type="entry name" value="MYXO-CTERM"/>
    <property type="match status" value="1"/>
</dbReference>
<name>A0ABS7U390_9BACT</name>
<proteinExistence type="predicted"/>
<dbReference type="InterPro" id="IPR024038">
    <property type="entry name" value="MYXO-CTERM"/>
</dbReference>
<dbReference type="EMBL" id="JAIRAU010000054">
    <property type="protein sequence ID" value="MBZ5715004.1"/>
    <property type="molecule type" value="Genomic_DNA"/>
</dbReference>
<protein>
    <submittedName>
        <fullName evidence="3">Uncharacterized protein</fullName>
    </submittedName>
</protein>
<gene>
    <name evidence="3" type="ORF">K7C98_37705</name>
</gene>
<evidence type="ECO:0000313" key="3">
    <source>
        <dbReference type="EMBL" id="MBZ5715004.1"/>
    </source>
</evidence>
<keyword evidence="2" id="KW-0732">Signal</keyword>
<evidence type="ECO:0000256" key="2">
    <source>
        <dbReference type="SAM" id="SignalP"/>
    </source>
</evidence>
<evidence type="ECO:0000313" key="4">
    <source>
        <dbReference type="Proteomes" id="UP001139031"/>
    </source>
</evidence>
<keyword evidence="4" id="KW-1185">Reference proteome</keyword>
<feature type="chain" id="PRO_5046664498" evidence="2">
    <location>
        <begin position="21"/>
        <end position="418"/>
    </location>
</feature>
<sequence length="418" mass="44046">MLTFLARVVPGCLLATACLAASGCTGPNSEDGHLHVSLRPLFYSAVHQPSGLRALLGSKVCFDAGIPASDDTWFEGIEACYDMAIAGVPIADGDCVILDQPSGVRIDYTPRADCPFDEAEFELLPDRFRVEGVPVDGLRARLEWHMEHWAEHLAERLSSRPADLIPGADEPLRLVPDVLVGFPINVIDAAGERVGWDLSQGRVLEAKGGDPARTLAPIEDTDALWPVRVGAGEQSTLTLEVAGAVLPVATVVATPVEQAASLEIVAAVGDEPFGARAIVRDGEGRVILGAPVEWSLVEGELALMPVDDFTPPEYTIVADDCVPPPTAAESRRAVLRARLGELSDELEIEWTAMPPEEVRDEPFSPNPACQRGTGPAGDDGLGDRGCNCASTAGAGGGSGAWLAALALMLGARRRRSGG</sequence>
<evidence type="ECO:0000256" key="1">
    <source>
        <dbReference type="SAM" id="MobiDB-lite"/>
    </source>
</evidence>